<feature type="compositionally biased region" description="Basic and acidic residues" evidence="1">
    <location>
        <begin position="280"/>
        <end position="291"/>
    </location>
</feature>
<evidence type="ECO:0000313" key="2">
    <source>
        <dbReference type="EMBL" id="ETV87538.1"/>
    </source>
</evidence>
<reference evidence="2" key="1">
    <citation type="submission" date="2013-12" db="EMBL/GenBank/DDBJ databases">
        <title>The Genome Sequence of Aphanomyces astaci APO3.</title>
        <authorList>
            <consortium name="The Broad Institute Genomics Platform"/>
            <person name="Russ C."/>
            <person name="Tyler B."/>
            <person name="van West P."/>
            <person name="Dieguez-Uribeondo J."/>
            <person name="Young S.K."/>
            <person name="Zeng Q."/>
            <person name="Gargeya S."/>
            <person name="Fitzgerald M."/>
            <person name="Abouelleil A."/>
            <person name="Alvarado L."/>
            <person name="Chapman S.B."/>
            <person name="Gainer-Dewar J."/>
            <person name="Goldberg J."/>
            <person name="Griggs A."/>
            <person name="Gujja S."/>
            <person name="Hansen M."/>
            <person name="Howarth C."/>
            <person name="Imamovic A."/>
            <person name="Ireland A."/>
            <person name="Larimer J."/>
            <person name="McCowan C."/>
            <person name="Murphy C."/>
            <person name="Pearson M."/>
            <person name="Poon T.W."/>
            <person name="Priest M."/>
            <person name="Roberts A."/>
            <person name="Saif S."/>
            <person name="Shea T."/>
            <person name="Sykes S."/>
            <person name="Wortman J."/>
            <person name="Nusbaum C."/>
            <person name="Birren B."/>
        </authorList>
    </citation>
    <scope>NUCLEOTIDE SEQUENCE [LARGE SCALE GENOMIC DNA]</scope>
    <source>
        <strain evidence="2">APO3</strain>
    </source>
</reference>
<evidence type="ECO:0000256" key="1">
    <source>
        <dbReference type="SAM" id="MobiDB-lite"/>
    </source>
</evidence>
<accession>W4H8W1</accession>
<dbReference type="VEuPathDB" id="FungiDB:H257_01079"/>
<organism evidence="2">
    <name type="scientific">Aphanomyces astaci</name>
    <name type="common">Crayfish plague agent</name>
    <dbReference type="NCBI Taxonomy" id="112090"/>
    <lineage>
        <taxon>Eukaryota</taxon>
        <taxon>Sar</taxon>
        <taxon>Stramenopiles</taxon>
        <taxon>Oomycota</taxon>
        <taxon>Saprolegniomycetes</taxon>
        <taxon>Saprolegniales</taxon>
        <taxon>Verrucalvaceae</taxon>
        <taxon>Aphanomyces</taxon>
    </lineage>
</organism>
<dbReference type="GeneID" id="20803075"/>
<feature type="region of interest" description="Disordered" evidence="1">
    <location>
        <begin position="236"/>
        <end position="305"/>
    </location>
</feature>
<gene>
    <name evidence="2" type="ORF">H257_01079</name>
</gene>
<feature type="region of interest" description="Disordered" evidence="1">
    <location>
        <begin position="196"/>
        <end position="221"/>
    </location>
</feature>
<dbReference type="EMBL" id="KI913115">
    <property type="protein sequence ID" value="ETV87538.1"/>
    <property type="molecule type" value="Genomic_DNA"/>
</dbReference>
<name>W4H8W1_APHAT</name>
<dbReference type="OrthoDB" id="10580108at2759"/>
<dbReference type="RefSeq" id="XP_009822401.1">
    <property type="nucleotide sequence ID" value="XM_009824099.1"/>
</dbReference>
<dbReference type="AlphaFoldDB" id="W4H8W1"/>
<protein>
    <submittedName>
        <fullName evidence="2">Uncharacterized protein</fullName>
    </submittedName>
</protein>
<proteinExistence type="predicted"/>
<sequence length="326" mass="36243">MRQSQEESCDYGSSDEDFLGLEGTMGYPSAKLRRVRAIFLGTHRRRRSVLPSQGNQPRVVVSTTTCRNPKATYTDLTSSEDEDAACDRLVDDQDVGLCTTRLKKLCAKAVAPLDLHQLTEKSDHQVSLEDLRDLKQVEDAALAAKVLQIQMRMAKQLAALEASFRSNVAEMTRQLVTAIESERAQSYARAVASSAVKGADSMPRESGNSHASSHRVHHDGAVSSVAKLEATVSQGLLTRVKMPPQDTKPYARQRSHTNENWPDAPLSPRRAQPTTWKKGLSREVTHSKTHQDNSSSRFLSPSEKEELFRLRNTLGRMTQLMDDAVE</sequence>